<evidence type="ECO:0000313" key="2">
    <source>
        <dbReference type="Proteomes" id="UP001152622"/>
    </source>
</evidence>
<comment type="caution">
    <text evidence="1">The sequence shown here is derived from an EMBL/GenBank/DDBJ whole genome shotgun (WGS) entry which is preliminary data.</text>
</comment>
<dbReference type="AlphaFoldDB" id="A0A9Q1IPU0"/>
<name>A0A9Q1IPU0_SYNKA</name>
<dbReference type="EMBL" id="JAINUF010000009">
    <property type="protein sequence ID" value="KAJ8349999.1"/>
    <property type="molecule type" value="Genomic_DNA"/>
</dbReference>
<keyword evidence="2" id="KW-1185">Reference proteome</keyword>
<proteinExistence type="predicted"/>
<sequence length="184" mass="19199">MRGQPRASLSGITRLLPERGLAAAADRGSVRARESLSLPPVSGQGPGEIPLLCGEGCCFSAAGCLSPGSRALTARELSPRLTGTVMRRDRIIPGSSTGARLASLPKYTPTHAREEVGALHPTVRRRRRRKEAVLKMGSGRAGRENAVLTCVPMQPVASRISVSSLKKTSGGALAGTRAEPGQAL</sequence>
<protein>
    <submittedName>
        <fullName evidence="1">Uncharacterized protein</fullName>
    </submittedName>
</protein>
<accession>A0A9Q1IPU0</accession>
<dbReference type="Proteomes" id="UP001152622">
    <property type="component" value="Chromosome 9"/>
</dbReference>
<organism evidence="1 2">
    <name type="scientific">Synaphobranchus kaupii</name>
    <name type="common">Kaup's arrowtooth eel</name>
    <dbReference type="NCBI Taxonomy" id="118154"/>
    <lineage>
        <taxon>Eukaryota</taxon>
        <taxon>Metazoa</taxon>
        <taxon>Chordata</taxon>
        <taxon>Craniata</taxon>
        <taxon>Vertebrata</taxon>
        <taxon>Euteleostomi</taxon>
        <taxon>Actinopterygii</taxon>
        <taxon>Neopterygii</taxon>
        <taxon>Teleostei</taxon>
        <taxon>Anguilliformes</taxon>
        <taxon>Synaphobranchidae</taxon>
        <taxon>Synaphobranchus</taxon>
    </lineage>
</organism>
<evidence type="ECO:0000313" key="1">
    <source>
        <dbReference type="EMBL" id="KAJ8349999.1"/>
    </source>
</evidence>
<gene>
    <name evidence="1" type="ORF">SKAU_G00251290</name>
</gene>
<reference evidence="1" key="1">
    <citation type="journal article" date="2023" name="Science">
        <title>Genome structures resolve the early diversification of teleost fishes.</title>
        <authorList>
            <person name="Parey E."/>
            <person name="Louis A."/>
            <person name="Montfort J."/>
            <person name="Bouchez O."/>
            <person name="Roques C."/>
            <person name="Iampietro C."/>
            <person name="Lluch J."/>
            <person name="Castinel A."/>
            <person name="Donnadieu C."/>
            <person name="Desvignes T."/>
            <person name="Floi Bucao C."/>
            <person name="Jouanno E."/>
            <person name="Wen M."/>
            <person name="Mejri S."/>
            <person name="Dirks R."/>
            <person name="Jansen H."/>
            <person name="Henkel C."/>
            <person name="Chen W.J."/>
            <person name="Zahm M."/>
            <person name="Cabau C."/>
            <person name="Klopp C."/>
            <person name="Thompson A.W."/>
            <person name="Robinson-Rechavi M."/>
            <person name="Braasch I."/>
            <person name="Lecointre G."/>
            <person name="Bobe J."/>
            <person name="Postlethwait J.H."/>
            <person name="Berthelot C."/>
            <person name="Roest Crollius H."/>
            <person name="Guiguen Y."/>
        </authorList>
    </citation>
    <scope>NUCLEOTIDE SEQUENCE</scope>
    <source>
        <strain evidence="1">WJC10195</strain>
    </source>
</reference>